<dbReference type="AlphaFoldDB" id="G8NT96"/>
<feature type="transmembrane region" description="Helical" evidence="1">
    <location>
        <begin position="104"/>
        <end position="123"/>
    </location>
</feature>
<feature type="transmembrane region" description="Helical" evidence="1">
    <location>
        <begin position="71"/>
        <end position="92"/>
    </location>
</feature>
<dbReference type="STRING" id="682795.AciX8_4335"/>
<reference evidence="3 4" key="1">
    <citation type="submission" date="2011-11" db="EMBL/GenBank/DDBJ databases">
        <title>Complete sequence of Granulicella mallensis MP5ACTX8.</title>
        <authorList>
            <consortium name="US DOE Joint Genome Institute"/>
            <person name="Lucas S."/>
            <person name="Copeland A."/>
            <person name="Lapidus A."/>
            <person name="Cheng J.-F."/>
            <person name="Goodwin L."/>
            <person name="Pitluck S."/>
            <person name="Peters L."/>
            <person name="Lu M."/>
            <person name="Detter J.C."/>
            <person name="Han C."/>
            <person name="Tapia R."/>
            <person name="Land M."/>
            <person name="Hauser L."/>
            <person name="Kyrpides N."/>
            <person name="Ivanova N."/>
            <person name="Mikhailova N."/>
            <person name="Pagani I."/>
            <person name="Rawat S."/>
            <person name="Mannisto M."/>
            <person name="Haggblom M."/>
            <person name="Woyke T."/>
        </authorList>
    </citation>
    <scope>NUCLEOTIDE SEQUENCE [LARGE SCALE GENOMIC DNA]</scope>
    <source>
        <strain evidence="4">ATCC BAA-1857 / DSM 23137 / MP5ACTX8</strain>
    </source>
</reference>
<name>G8NT96_GRAMM</name>
<evidence type="ECO:0000256" key="1">
    <source>
        <dbReference type="SAM" id="Phobius"/>
    </source>
</evidence>
<protein>
    <recommendedName>
        <fullName evidence="5">YhhN family protein</fullName>
    </recommendedName>
</protein>
<feature type="signal peptide" evidence="2">
    <location>
        <begin position="1"/>
        <end position="22"/>
    </location>
</feature>
<proteinExistence type="predicted"/>
<feature type="transmembrane region" description="Helical" evidence="1">
    <location>
        <begin position="46"/>
        <end position="65"/>
    </location>
</feature>
<evidence type="ECO:0000256" key="2">
    <source>
        <dbReference type="SAM" id="SignalP"/>
    </source>
</evidence>
<dbReference type="eggNOG" id="ENOG5032RTJ">
    <property type="taxonomic scope" value="Bacteria"/>
</dbReference>
<evidence type="ECO:0000313" key="4">
    <source>
        <dbReference type="Proteomes" id="UP000007113"/>
    </source>
</evidence>
<dbReference type="Proteomes" id="UP000007113">
    <property type="component" value="Chromosome"/>
</dbReference>
<feature type="transmembrane region" description="Helical" evidence="1">
    <location>
        <begin position="23"/>
        <end position="39"/>
    </location>
</feature>
<dbReference type="RefSeq" id="WP_014267479.1">
    <property type="nucleotide sequence ID" value="NC_016631.1"/>
</dbReference>
<gene>
    <name evidence="3" type="ordered locus">AciX8_4335</name>
</gene>
<keyword evidence="1" id="KW-0812">Transmembrane</keyword>
<dbReference type="EMBL" id="CP003130">
    <property type="protein sequence ID" value="AEU38608.1"/>
    <property type="molecule type" value="Genomic_DNA"/>
</dbReference>
<feature type="transmembrane region" description="Helical" evidence="1">
    <location>
        <begin position="143"/>
        <end position="166"/>
    </location>
</feature>
<evidence type="ECO:0000313" key="3">
    <source>
        <dbReference type="EMBL" id="AEU38608.1"/>
    </source>
</evidence>
<sequence precursor="true">MLAILVLLLAALSRLLPHAMHAVGLNFTAVGAGLLFFGSRRPRWQAVVAAAVMALTDIYLTKAVYGLPFHVSAYLVTWAWYAAVCLIGSSLLRKVTALRVVASVFASATSFFLLSNFVVWVSSDMYAHSLTGLSACYASAVPFYANDLASTGLVSAALFGLPVLAARTVEILHATQHRNQPLA</sequence>
<keyword evidence="4" id="KW-1185">Reference proteome</keyword>
<dbReference type="OrthoDB" id="9806699at2"/>
<dbReference type="HOGENOM" id="CLU_112910_0_0_0"/>
<keyword evidence="1" id="KW-1133">Transmembrane helix</keyword>
<keyword evidence="2" id="KW-0732">Signal</keyword>
<dbReference type="Pfam" id="PF20221">
    <property type="entry name" value="DUF6580"/>
    <property type="match status" value="1"/>
</dbReference>
<dbReference type="InterPro" id="IPR046487">
    <property type="entry name" value="DUF6580"/>
</dbReference>
<keyword evidence="1" id="KW-0472">Membrane</keyword>
<dbReference type="KEGG" id="gma:AciX8_4335"/>
<feature type="chain" id="PRO_5003512309" description="YhhN family protein" evidence="2">
    <location>
        <begin position="23"/>
        <end position="183"/>
    </location>
</feature>
<accession>G8NT96</accession>
<organism evidence="3 4">
    <name type="scientific">Granulicella mallensis (strain ATCC BAA-1857 / DSM 23137 / MP5ACTX8)</name>
    <dbReference type="NCBI Taxonomy" id="682795"/>
    <lineage>
        <taxon>Bacteria</taxon>
        <taxon>Pseudomonadati</taxon>
        <taxon>Acidobacteriota</taxon>
        <taxon>Terriglobia</taxon>
        <taxon>Terriglobales</taxon>
        <taxon>Acidobacteriaceae</taxon>
        <taxon>Granulicella</taxon>
    </lineage>
</organism>
<evidence type="ECO:0008006" key="5">
    <source>
        <dbReference type="Google" id="ProtNLM"/>
    </source>
</evidence>